<protein>
    <recommendedName>
        <fullName evidence="7">WD40 repeat-like protein</fullName>
    </recommendedName>
</protein>
<evidence type="ECO:0000256" key="3">
    <source>
        <dbReference type="PROSITE-ProRule" id="PRU00221"/>
    </source>
</evidence>
<evidence type="ECO:0008006" key="7">
    <source>
        <dbReference type="Google" id="ProtNLM"/>
    </source>
</evidence>
<dbReference type="InterPro" id="IPR001680">
    <property type="entry name" value="WD40_rpt"/>
</dbReference>
<name>A0A075B4C1_ROZAC</name>
<keyword evidence="1 3" id="KW-0853">WD repeat</keyword>
<dbReference type="PANTHER" id="PTHR45532:SF1">
    <property type="entry name" value="WD REPEAT-CONTAINING PROTEIN 97"/>
    <property type="match status" value="1"/>
</dbReference>
<dbReference type="STRING" id="988480.A0A075B4C1"/>
<dbReference type="PROSITE" id="PS00678">
    <property type="entry name" value="WD_REPEATS_1"/>
    <property type="match status" value="1"/>
</dbReference>
<reference evidence="5 6" key="1">
    <citation type="journal article" date="2013" name="Curr. Biol.">
        <title>Shared signatures of parasitism and phylogenomics unite Cryptomycota and microsporidia.</title>
        <authorList>
            <person name="James T.Y."/>
            <person name="Pelin A."/>
            <person name="Bonen L."/>
            <person name="Ahrendt S."/>
            <person name="Sain D."/>
            <person name="Corradi N."/>
            <person name="Stajich J.E."/>
        </authorList>
    </citation>
    <scope>NUCLEOTIDE SEQUENCE [LARGE SCALE GENOMIC DNA]</scope>
    <source>
        <strain evidence="5 6">CSF55</strain>
    </source>
</reference>
<dbReference type="HOGENOM" id="CLU_269379_0_0_1"/>
<evidence type="ECO:0000256" key="1">
    <source>
        <dbReference type="ARBA" id="ARBA00022574"/>
    </source>
</evidence>
<dbReference type="Proteomes" id="UP000030755">
    <property type="component" value="Unassembled WGS sequence"/>
</dbReference>
<dbReference type="InterPro" id="IPR019775">
    <property type="entry name" value="WD40_repeat_CS"/>
</dbReference>
<dbReference type="EMBL" id="KE560678">
    <property type="protein sequence ID" value="EPZ36042.1"/>
    <property type="molecule type" value="Genomic_DNA"/>
</dbReference>
<dbReference type="AlphaFoldDB" id="A0A075B4C1"/>
<accession>A0A075B4C1</accession>
<dbReference type="OrthoDB" id="6262491at2759"/>
<evidence type="ECO:0000313" key="5">
    <source>
        <dbReference type="EMBL" id="EPZ36042.1"/>
    </source>
</evidence>
<keyword evidence="6" id="KW-1185">Reference proteome</keyword>
<dbReference type="PANTHER" id="PTHR45532">
    <property type="entry name" value="WD REPEAT-CONTAINING PROTEIN 97"/>
    <property type="match status" value="1"/>
</dbReference>
<dbReference type="InterPro" id="IPR036322">
    <property type="entry name" value="WD40_repeat_dom_sf"/>
</dbReference>
<feature type="repeat" description="WD" evidence="3">
    <location>
        <begin position="82"/>
        <end position="116"/>
    </location>
</feature>
<dbReference type="SUPFAM" id="SSF50978">
    <property type="entry name" value="WD40 repeat-like"/>
    <property type="match status" value="1"/>
</dbReference>
<feature type="repeat" description="WD" evidence="3">
    <location>
        <begin position="359"/>
        <end position="391"/>
    </location>
</feature>
<feature type="compositionally biased region" description="Basic and acidic residues" evidence="4">
    <location>
        <begin position="1100"/>
        <end position="1110"/>
    </location>
</feature>
<dbReference type="InterPro" id="IPR015943">
    <property type="entry name" value="WD40/YVTN_repeat-like_dom_sf"/>
</dbReference>
<evidence type="ECO:0000256" key="2">
    <source>
        <dbReference type="ARBA" id="ARBA00022737"/>
    </source>
</evidence>
<dbReference type="OMA" id="IRINNDQ"/>
<sequence length="1214" mass="139778">MEFIDATDELLTGSIGSLTLFKFCSDEKLTFHLRIKRVIEIEKEAWITNTHFDILNQRILVLYDQSLAIFSYINFDRIGMFEQIHDTTISCCTVYHPFDYIITGGKDGKIKIWNMNKTLVHQFQDHRGSVNAITPLEKRYGPCLLSASSDRTIRMYNLDQYTCIYKLFLHLFEAICDNVVFEQVPKYVFTDSNRSRVISLKEAKSLKKPTRYVVVTEDGSVRLLNQYYGQTIVIAMPLLRNSSIMDALYDYDNELIFAFMTNRDMIVYDTNVSPCRILGITNLEGTTSICGLDGKKNCDFLKELENRDEEEIKQYGFWNKKWNIVQQAHSAELTKIECHAETMRIFTAGNDIIKAHNADEDHNKEVTRISSHSILQLYVTSSIDGLVKLWDNDNTLIREIQFSEPVYSVCFANEKADLLVGLENSVALVRCFKYLPNQYLKAILKLAKLFGDLPIPVDKPKAFNPDFNYWEEDNIGNVKNESIQEDVVQRLIRLIEESDVDGESMMDPFRVALMRMKIKAKPKVAGRKSISVQMQNDSNSTEDSWLTRLIENEKEIDIKKLLEPSELAQYTYFSEKPDIEIERLGNELMIDSNKRKNVSLPNPIQLNNFKSSIANFLENFKQEEIKVHEKAEELPLMPKPIEVNYDLSHLDPLIENLENTLRLTSKQILNLQNTNEETKVDDKKSLIKYAKKQQKKKSIKRKLVLPDGIILPNSVIIKSANFEKNVESIQQNNVQLLKNTMEIFKGKAAEHRKLKMQKTDNFDWNAARMAIFDDDEEQNSNETLDKPKEQKEIIDRKLDHTEVNKKITSNIESINLTDLPSLLPVESTKLNEIPFSENSNETFEMKSVGDLIQGNPVIIDQPTNDVIVKKEKKNKSPSNYSKETKKQIETEHNKYIVPEVENVEKAVGNAISWDLLRRPFPHNVKEEEMPPEFKNVVNMTWFPGLNGKESTLVNIVEILLKLIAHGTWSEKVEASKSLVYLYETFKEEFPNPLESLVLPQIDSFNDDAWQMRAQTCLNMMKYNIPHDEVLIGLIGRLGDKIDTVKTNAKAALAHFGIETKDSLLKCLEKLGLIRINNDQHQLKDQKVMKDTKSVTIRPSQAEKHREKDVEGDGNLNSWVASYRRLNAISPFKAETRINPKRIKKKSNLPGLNKSKSYITASSEYVTIEDTNSEADSAVYSLGSNSGSLYLDAKERRYLRKVTWNKISEKLPLYY</sequence>
<dbReference type="SMART" id="SM00320">
    <property type="entry name" value="WD40"/>
    <property type="match status" value="4"/>
</dbReference>
<dbReference type="Pfam" id="PF00400">
    <property type="entry name" value="WD40"/>
    <property type="match status" value="3"/>
</dbReference>
<keyword evidence="2" id="KW-0677">Repeat</keyword>
<dbReference type="PROSITE" id="PS50082">
    <property type="entry name" value="WD_REPEATS_2"/>
    <property type="match status" value="2"/>
</dbReference>
<organism evidence="5 6">
    <name type="scientific">Rozella allomycis (strain CSF55)</name>
    <dbReference type="NCBI Taxonomy" id="988480"/>
    <lineage>
        <taxon>Eukaryota</taxon>
        <taxon>Fungi</taxon>
        <taxon>Fungi incertae sedis</taxon>
        <taxon>Cryptomycota</taxon>
        <taxon>Cryptomycota incertae sedis</taxon>
        <taxon>Rozella</taxon>
    </lineage>
</organism>
<proteinExistence type="predicted"/>
<evidence type="ECO:0000256" key="4">
    <source>
        <dbReference type="SAM" id="MobiDB-lite"/>
    </source>
</evidence>
<dbReference type="Gene3D" id="2.130.10.10">
    <property type="entry name" value="YVTN repeat-like/Quinoprotein amine dehydrogenase"/>
    <property type="match status" value="2"/>
</dbReference>
<evidence type="ECO:0000313" key="6">
    <source>
        <dbReference type="Proteomes" id="UP000030755"/>
    </source>
</evidence>
<gene>
    <name evidence="5" type="ORF">O9G_002685</name>
</gene>
<feature type="region of interest" description="Disordered" evidence="4">
    <location>
        <begin position="1091"/>
        <end position="1110"/>
    </location>
</feature>